<dbReference type="PANTHER" id="PTHR10615:SF219">
    <property type="entry name" value="HISTONE ACETYLTRANSFERASE KAT5"/>
    <property type="match status" value="1"/>
</dbReference>
<dbReference type="InterPro" id="IPR036388">
    <property type="entry name" value="WH-like_DNA-bd_sf"/>
</dbReference>
<evidence type="ECO:0000256" key="14">
    <source>
        <dbReference type="SAM" id="MobiDB-lite"/>
    </source>
</evidence>
<keyword evidence="11" id="KW-0539">Nucleus</keyword>
<dbReference type="Pfam" id="PF01853">
    <property type="entry name" value="MOZ_SAS"/>
    <property type="match status" value="1"/>
</dbReference>
<keyword evidence="17" id="KW-1185">Reference proteome</keyword>
<proteinExistence type="inferred from homology"/>
<name>A0A5C3R0D4_9AGAR</name>
<evidence type="ECO:0000256" key="13">
    <source>
        <dbReference type="PIRSR" id="PIRSR602717-51"/>
    </source>
</evidence>
<dbReference type="GO" id="GO:0005634">
    <property type="term" value="C:nucleus"/>
    <property type="evidence" value="ECO:0007669"/>
    <property type="project" value="UniProtKB-SubCell"/>
</dbReference>
<keyword evidence="5" id="KW-0479">Metal-binding</keyword>
<comment type="subcellular location">
    <subcellularLocation>
        <location evidence="1">Nucleus</location>
    </subcellularLocation>
</comment>
<evidence type="ECO:0000313" key="17">
    <source>
        <dbReference type="Proteomes" id="UP000305067"/>
    </source>
</evidence>
<keyword evidence="7" id="KW-0862">Zinc</keyword>
<feature type="compositionally biased region" description="Polar residues" evidence="14">
    <location>
        <begin position="496"/>
        <end position="508"/>
    </location>
</feature>
<evidence type="ECO:0000256" key="9">
    <source>
        <dbReference type="ARBA" id="ARBA00023015"/>
    </source>
</evidence>
<evidence type="ECO:0000256" key="2">
    <source>
        <dbReference type="ARBA" id="ARBA00010107"/>
    </source>
</evidence>
<dbReference type="InterPro" id="IPR040706">
    <property type="entry name" value="Zf-MYST"/>
</dbReference>
<keyword evidence="8" id="KW-0007">Acetylation</keyword>
<dbReference type="EMBL" id="ML178815">
    <property type="protein sequence ID" value="TFL06550.1"/>
    <property type="molecule type" value="Genomic_DNA"/>
</dbReference>
<feature type="region of interest" description="Disordered" evidence="14">
    <location>
        <begin position="484"/>
        <end position="515"/>
    </location>
</feature>
<evidence type="ECO:0000256" key="4">
    <source>
        <dbReference type="ARBA" id="ARBA00022679"/>
    </source>
</evidence>
<evidence type="ECO:0000256" key="5">
    <source>
        <dbReference type="ARBA" id="ARBA00022723"/>
    </source>
</evidence>
<evidence type="ECO:0000256" key="3">
    <source>
        <dbReference type="ARBA" id="ARBA00013184"/>
    </source>
</evidence>
<dbReference type="SUPFAM" id="SSF55729">
    <property type="entry name" value="Acyl-CoA N-acyltransferases (Nat)"/>
    <property type="match status" value="1"/>
</dbReference>
<dbReference type="InterPro" id="IPR050603">
    <property type="entry name" value="MYST_HAT"/>
</dbReference>
<evidence type="ECO:0000256" key="10">
    <source>
        <dbReference type="ARBA" id="ARBA00023163"/>
    </source>
</evidence>
<organism evidence="16 17">
    <name type="scientific">Pterulicium gracile</name>
    <dbReference type="NCBI Taxonomy" id="1884261"/>
    <lineage>
        <taxon>Eukaryota</taxon>
        <taxon>Fungi</taxon>
        <taxon>Dikarya</taxon>
        <taxon>Basidiomycota</taxon>
        <taxon>Agaricomycotina</taxon>
        <taxon>Agaricomycetes</taxon>
        <taxon>Agaricomycetidae</taxon>
        <taxon>Agaricales</taxon>
        <taxon>Pleurotineae</taxon>
        <taxon>Pterulaceae</taxon>
        <taxon>Pterulicium</taxon>
    </lineage>
</organism>
<dbReference type="EC" id="2.3.1.48" evidence="3"/>
<dbReference type="AlphaFoldDB" id="A0A5C3R0D4"/>
<feature type="region of interest" description="Disordered" evidence="14">
    <location>
        <begin position="396"/>
        <end position="446"/>
    </location>
</feature>
<dbReference type="Pfam" id="PF17772">
    <property type="entry name" value="zf-MYST"/>
    <property type="match status" value="1"/>
</dbReference>
<dbReference type="PANTHER" id="PTHR10615">
    <property type="entry name" value="HISTONE ACETYLTRANSFERASE"/>
    <property type="match status" value="1"/>
</dbReference>
<dbReference type="InterPro" id="IPR002717">
    <property type="entry name" value="HAT_MYST-type"/>
</dbReference>
<evidence type="ECO:0000259" key="15">
    <source>
        <dbReference type="PROSITE" id="PS51726"/>
    </source>
</evidence>
<evidence type="ECO:0000256" key="12">
    <source>
        <dbReference type="ARBA" id="ARBA00023315"/>
    </source>
</evidence>
<dbReference type="STRING" id="1884261.A0A5C3R0D4"/>
<evidence type="ECO:0000313" key="16">
    <source>
        <dbReference type="EMBL" id="TFL06550.1"/>
    </source>
</evidence>
<dbReference type="Proteomes" id="UP000305067">
    <property type="component" value="Unassembled WGS sequence"/>
</dbReference>
<dbReference type="SUPFAM" id="SSF54160">
    <property type="entry name" value="Chromo domain-like"/>
    <property type="match status" value="1"/>
</dbReference>
<dbReference type="GO" id="GO:0006355">
    <property type="term" value="P:regulation of DNA-templated transcription"/>
    <property type="evidence" value="ECO:0007669"/>
    <property type="project" value="InterPro"/>
</dbReference>
<reference evidence="16 17" key="1">
    <citation type="journal article" date="2019" name="Nat. Ecol. Evol.">
        <title>Megaphylogeny resolves global patterns of mushroom evolution.</title>
        <authorList>
            <person name="Varga T."/>
            <person name="Krizsan K."/>
            <person name="Foldi C."/>
            <person name="Dima B."/>
            <person name="Sanchez-Garcia M."/>
            <person name="Sanchez-Ramirez S."/>
            <person name="Szollosi G.J."/>
            <person name="Szarkandi J.G."/>
            <person name="Papp V."/>
            <person name="Albert L."/>
            <person name="Andreopoulos W."/>
            <person name="Angelini C."/>
            <person name="Antonin V."/>
            <person name="Barry K.W."/>
            <person name="Bougher N.L."/>
            <person name="Buchanan P."/>
            <person name="Buyck B."/>
            <person name="Bense V."/>
            <person name="Catcheside P."/>
            <person name="Chovatia M."/>
            <person name="Cooper J."/>
            <person name="Damon W."/>
            <person name="Desjardin D."/>
            <person name="Finy P."/>
            <person name="Geml J."/>
            <person name="Haridas S."/>
            <person name="Hughes K."/>
            <person name="Justo A."/>
            <person name="Karasinski D."/>
            <person name="Kautmanova I."/>
            <person name="Kiss B."/>
            <person name="Kocsube S."/>
            <person name="Kotiranta H."/>
            <person name="LaButti K.M."/>
            <person name="Lechner B.E."/>
            <person name="Liimatainen K."/>
            <person name="Lipzen A."/>
            <person name="Lukacs Z."/>
            <person name="Mihaltcheva S."/>
            <person name="Morgado L.N."/>
            <person name="Niskanen T."/>
            <person name="Noordeloos M.E."/>
            <person name="Ohm R.A."/>
            <person name="Ortiz-Santana B."/>
            <person name="Ovrebo C."/>
            <person name="Racz N."/>
            <person name="Riley R."/>
            <person name="Savchenko A."/>
            <person name="Shiryaev A."/>
            <person name="Soop K."/>
            <person name="Spirin V."/>
            <person name="Szebenyi C."/>
            <person name="Tomsovsky M."/>
            <person name="Tulloss R.E."/>
            <person name="Uehling J."/>
            <person name="Grigoriev I.V."/>
            <person name="Vagvolgyi C."/>
            <person name="Papp T."/>
            <person name="Martin F.M."/>
            <person name="Miettinen O."/>
            <person name="Hibbett D.S."/>
            <person name="Nagy L.G."/>
        </authorList>
    </citation>
    <scope>NUCLEOTIDE SEQUENCE [LARGE SCALE GENOMIC DNA]</scope>
    <source>
        <strain evidence="16 17">CBS 309.79</strain>
    </source>
</reference>
<dbReference type="InterPro" id="IPR016197">
    <property type="entry name" value="Chromo-like_dom_sf"/>
</dbReference>
<comment type="similarity">
    <text evidence="2">Belongs to the MYST (SAS/MOZ) family.</text>
</comment>
<feature type="domain" description="MYST-type HAT" evidence="15">
    <location>
        <begin position="130"/>
        <end position="551"/>
    </location>
</feature>
<dbReference type="Pfam" id="PF11717">
    <property type="entry name" value="Tudor-knot"/>
    <property type="match status" value="1"/>
</dbReference>
<evidence type="ECO:0000256" key="8">
    <source>
        <dbReference type="ARBA" id="ARBA00022990"/>
    </source>
</evidence>
<keyword evidence="10" id="KW-0804">Transcription</keyword>
<keyword evidence="9" id="KW-0805">Transcription regulation</keyword>
<feature type="compositionally biased region" description="Basic and acidic residues" evidence="14">
    <location>
        <begin position="411"/>
        <end position="424"/>
    </location>
</feature>
<dbReference type="GO" id="GO:0008270">
    <property type="term" value="F:zinc ion binding"/>
    <property type="evidence" value="ECO:0007669"/>
    <property type="project" value="UniProtKB-KW"/>
</dbReference>
<evidence type="ECO:0000256" key="6">
    <source>
        <dbReference type="ARBA" id="ARBA00022771"/>
    </source>
</evidence>
<feature type="region of interest" description="Disordered" evidence="14">
    <location>
        <begin position="62"/>
        <end position="110"/>
    </location>
</feature>
<evidence type="ECO:0000256" key="7">
    <source>
        <dbReference type="ARBA" id="ARBA00022833"/>
    </source>
</evidence>
<dbReference type="Gene3D" id="1.10.10.10">
    <property type="entry name" value="Winged helix-like DNA-binding domain superfamily/Winged helix DNA-binding domain"/>
    <property type="match status" value="1"/>
</dbReference>
<dbReference type="Gene3D" id="3.30.60.60">
    <property type="entry name" value="N-acetyl transferase-like"/>
    <property type="match status" value="1"/>
</dbReference>
<dbReference type="Gene3D" id="3.40.630.30">
    <property type="match status" value="1"/>
</dbReference>
<sequence>MPQTHSVSLSTTKSHVYLLTKPGSTEPQKVYVIEKKQSQVYVHYVGTDKRLDEWVSEDLVSQEPLTSTRKRKRNPVAEEPSDDGSRAGFKRRVEDSASENSMDEEADLDTDQVVEMTEEDFDLEHHRKLTANRNFDKVIFRHFEIKTWYFSPYPLTSVEAEPQLPDSLASHSRDALAGSRRRAAGINSVPVVGAPRSRPRTVDLVTNGLGRSHGAVDSTLWVCDRCLKYMVDGHTWEHHTKSCKIDHPPGTKVYERGGHKIWQVDGAVDKLYCQNLSLFGKLFIDIKTLFFDTDNFLFYIFTDGDSTRDHVIAFFSKEKVSYDAYNLACIVTIPPYQRQGYGMLLIEFSYELSRFQQERGTPERPLSDLGLQSYLKFWISVIVRYLRRLLNAAPPESSQAKANAPKKKKQKGWDGENGTDDKTPPIEASSDPLADSKKLHYTPQPDGSAVVHVTAQCTLEDLARATWLRVEDVAFTLREVGMLQNRAPPPPKDGLTKTTKIGSKTPSGASPAPPPRVEEVIWITRTIVEQVAKEWGVKEAALHRDKILWNTLASVSG</sequence>
<protein>
    <recommendedName>
        <fullName evidence="3">histone acetyltransferase</fullName>
        <ecNumber evidence="3">2.3.1.48</ecNumber>
    </recommendedName>
</protein>
<dbReference type="InterPro" id="IPR025995">
    <property type="entry name" value="Tudor-knot"/>
</dbReference>
<dbReference type="GO" id="GO:0035267">
    <property type="term" value="C:NuA4 histone acetyltransferase complex"/>
    <property type="evidence" value="ECO:0007669"/>
    <property type="project" value="TreeGrafter"/>
</dbReference>
<gene>
    <name evidence="16" type="ORF">BDV98DRAFT_498345</name>
</gene>
<dbReference type="OrthoDB" id="787137at2759"/>
<evidence type="ECO:0000256" key="1">
    <source>
        <dbReference type="ARBA" id="ARBA00004123"/>
    </source>
</evidence>
<keyword evidence="12 16" id="KW-0012">Acyltransferase</keyword>
<feature type="active site" description="Proton donor/acceptor" evidence="13">
    <location>
        <position position="363"/>
    </location>
</feature>
<evidence type="ECO:0000256" key="11">
    <source>
        <dbReference type="ARBA" id="ARBA00023242"/>
    </source>
</evidence>
<keyword evidence="4 16" id="KW-0808">Transferase</keyword>
<dbReference type="PROSITE" id="PS51726">
    <property type="entry name" value="MYST_HAT"/>
    <property type="match status" value="1"/>
</dbReference>
<feature type="compositionally biased region" description="Acidic residues" evidence="14">
    <location>
        <begin position="101"/>
        <end position="110"/>
    </location>
</feature>
<dbReference type="GO" id="GO:0046972">
    <property type="term" value="F:histone H4K16 acetyltransferase activity"/>
    <property type="evidence" value="ECO:0007669"/>
    <property type="project" value="TreeGrafter"/>
</dbReference>
<accession>A0A5C3R0D4</accession>
<keyword evidence="6" id="KW-0863">Zinc-finger</keyword>
<dbReference type="InterPro" id="IPR016181">
    <property type="entry name" value="Acyl_CoA_acyltransferase"/>
</dbReference>
<dbReference type="Gene3D" id="2.30.30.140">
    <property type="match status" value="1"/>
</dbReference>